<dbReference type="Proteomes" id="UP001296706">
    <property type="component" value="Unassembled WGS sequence"/>
</dbReference>
<protein>
    <submittedName>
        <fullName evidence="1">YbaB/EbfC family nucleoid-associated protein</fullName>
    </submittedName>
</protein>
<dbReference type="Pfam" id="PF02575">
    <property type="entry name" value="YbaB_DNA_bd"/>
    <property type="match status" value="1"/>
</dbReference>
<name>A0ABX1RPY8_9PSEU</name>
<keyword evidence="2" id="KW-1185">Reference proteome</keyword>
<evidence type="ECO:0000313" key="2">
    <source>
        <dbReference type="Proteomes" id="UP001296706"/>
    </source>
</evidence>
<gene>
    <name evidence="1" type="ORF">HF577_35795</name>
</gene>
<accession>A0ABX1RPY8</accession>
<evidence type="ECO:0000313" key="1">
    <source>
        <dbReference type="EMBL" id="NMH82438.1"/>
    </source>
</evidence>
<dbReference type="InterPro" id="IPR036894">
    <property type="entry name" value="YbaB-like_sf"/>
</dbReference>
<reference evidence="1 2" key="1">
    <citation type="submission" date="2020-04" db="EMBL/GenBank/DDBJ databases">
        <authorList>
            <person name="Klaysubun C."/>
            <person name="Duangmal K."/>
            <person name="Lipun K."/>
        </authorList>
    </citation>
    <scope>NUCLEOTIDE SEQUENCE [LARGE SCALE GENOMIC DNA]</scope>
    <source>
        <strain evidence="1 2">JCM 11839</strain>
    </source>
</reference>
<sequence>MSTSDELDEDFSPESYRTRLDNLMQMRNRLKSVSASATAPRKVVSVTVGNGGELTDLSFPTNAYKTMSRTELAATILRTVAEARTKAMQQSAETLGPILPAGVDFDHLVDGTVEMKDLLPEGISLPPHLAEFFEGRPGGSTGR</sequence>
<organism evidence="1 2">
    <name type="scientific">Pseudonocardia xinjiangensis</name>
    <dbReference type="NCBI Taxonomy" id="75289"/>
    <lineage>
        <taxon>Bacteria</taxon>
        <taxon>Bacillati</taxon>
        <taxon>Actinomycetota</taxon>
        <taxon>Actinomycetes</taxon>
        <taxon>Pseudonocardiales</taxon>
        <taxon>Pseudonocardiaceae</taxon>
        <taxon>Pseudonocardia</taxon>
    </lineage>
</organism>
<comment type="caution">
    <text evidence="1">The sequence shown here is derived from an EMBL/GenBank/DDBJ whole genome shotgun (WGS) entry which is preliminary data.</text>
</comment>
<dbReference type="Gene3D" id="3.30.1310.10">
    <property type="entry name" value="Nucleoid-associated protein YbaB-like domain"/>
    <property type="match status" value="1"/>
</dbReference>
<dbReference type="RefSeq" id="WP_169400438.1">
    <property type="nucleotide sequence ID" value="NZ_BAAAJH010000023.1"/>
</dbReference>
<proteinExistence type="predicted"/>
<dbReference type="InterPro" id="IPR004401">
    <property type="entry name" value="YbaB/EbfC"/>
</dbReference>
<dbReference type="EMBL" id="JAAXKY010000236">
    <property type="protein sequence ID" value="NMH82438.1"/>
    <property type="molecule type" value="Genomic_DNA"/>
</dbReference>
<dbReference type="SUPFAM" id="SSF82607">
    <property type="entry name" value="YbaB-like"/>
    <property type="match status" value="1"/>
</dbReference>